<dbReference type="InterPro" id="IPR039366">
    <property type="entry name" value="Pilotin"/>
</dbReference>
<keyword evidence="2" id="KW-1185">Reference proteome</keyword>
<dbReference type="RefSeq" id="WP_344202488.1">
    <property type="nucleotide sequence ID" value="NZ_BAAAME010000004.1"/>
</dbReference>
<comment type="caution">
    <text evidence="1">The sequence shown here is derived from an EMBL/GenBank/DDBJ whole genome shotgun (WGS) entry which is preliminary data.</text>
</comment>
<dbReference type="Pfam" id="PF09619">
    <property type="entry name" value="YscW"/>
    <property type="match status" value="1"/>
</dbReference>
<reference evidence="1 2" key="1">
    <citation type="journal article" date="2019" name="Int. J. Syst. Evol. Microbiol.">
        <title>The Global Catalogue of Microorganisms (GCM) 10K type strain sequencing project: providing services to taxonomists for standard genome sequencing and annotation.</title>
        <authorList>
            <consortium name="The Broad Institute Genomics Platform"/>
            <consortium name="The Broad Institute Genome Sequencing Center for Infectious Disease"/>
            <person name="Wu L."/>
            <person name="Ma J."/>
        </authorList>
    </citation>
    <scope>NUCLEOTIDE SEQUENCE [LARGE SCALE GENOMIC DNA]</scope>
    <source>
        <strain evidence="1 2">JCM 13518</strain>
    </source>
</reference>
<evidence type="ECO:0000313" key="1">
    <source>
        <dbReference type="EMBL" id="GAA1745441.1"/>
    </source>
</evidence>
<dbReference type="Proteomes" id="UP001501057">
    <property type="component" value="Unassembled WGS sequence"/>
</dbReference>
<proteinExistence type="predicted"/>
<accession>A0ABN2K091</accession>
<gene>
    <name evidence="1" type="ORF">GCM10009710_26830</name>
</gene>
<organism evidence="1 2">
    <name type="scientific">Aeromicrobium alkaliterrae</name>
    <dbReference type="NCBI Taxonomy" id="302168"/>
    <lineage>
        <taxon>Bacteria</taxon>
        <taxon>Bacillati</taxon>
        <taxon>Actinomycetota</taxon>
        <taxon>Actinomycetes</taxon>
        <taxon>Propionibacteriales</taxon>
        <taxon>Nocardioidaceae</taxon>
        <taxon>Aeromicrobium</taxon>
    </lineage>
</organism>
<sequence>MTALLTVTGTLAIREKVAFPAGAVATVKVVDAEGEVHGASAFDVEQAPVDWTVTIDPQLVPDTDRLLVWAILRTGVGVWGTPELVAATDAETVLERVDGD</sequence>
<protein>
    <submittedName>
        <fullName evidence="1">Uncharacterized protein</fullName>
    </submittedName>
</protein>
<evidence type="ECO:0000313" key="2">
    <source>
        <dbReference type="Proteomes" id="UP001501057"/>
    </source>
</evidence>
<dbReference type="EMBL" id="BAAAME010000004">
    <property type="protein sequence ID" value="GAA1745441.1"/>
    <property type="molecule type" value="Genomic_DNA"/>
</dbReference>
<name>A0ABN2K091_9ACTN</name>